<sequence length="337" mass="38849">MRFFFLLAIIYVGAFQSIQAQYHYYLDEFFLPVEDSLAANYRRAVQLNENGSYLLTTSFMNGKVFKQVNASIQLKNNDTLVLDHMPTVKEVKEWQITYQGLETTYYKTGEKLKTIFYQDDRPAGQFRVWHLNGRLMAEMVEIPFAERKDQEHMIVSYFDSLGNVKVVNGKGVLSNDLLYEQDAVYKVSGQLKNGLKQGEWSGAFASGSYIEVYKKGKLIKGESTGEDGHHYQYKQLHKEALYGENGSLADFYRQVGKELRYPAEARRQGVEGKVYLMFMVDKYGEVRTLDVYRHGNPLLDKEAVRVLRKLAPGFKPATFRGQPFTSRRVLPIMFHLG</sequence>
<dbReference type="EMBL" id="BAABJX010000017">
    <property type="protein sequence ID" value="GAA4826198.1"/>
    <property type="molecule type" value="Genomic_DNA"/>
</dbReference>
<reference evidence="12" key="1">
    <citation type="journal article" date="2019" name="Int. J. Syst. Evol. Microbiol.">
        <title>The Global Catalogue of Microorganisms (GCM) 10K type strain sequencing project: providing services to taxonomists for standard genome sequencing and annotation.</title>
        <authorList>
            <consortium name="The Broad Institute Genomics Platform"/>
            <consortium name="The Broad Institute Genome Sequencing Center for Infectious Disease"/>
            <person name="Wu L."/>
            <person name="Ma J."/>
        </authorList>
    </citation>
    <scope>NUCLEOTIDE SEQUENCE [LARGE SCALE GENOMIC DNA]</scope>
    <source>
        <strain evidence="12">JCM 18326</strain>
    </source>
</reference>
<evidence type="ECO:0000256" key="3">
    <source>
        <dbReference type="ARBA" id="ARBA00022448"/>
    </source>
</evidence>
<dbReference type="InterPro" id="IPR006260">
    <property type="entry name" value="TonB/TolA_C"/>
</dbReference>
<dbReference type="PANTHER" id="PTHR33446:SF2">
    <property type="entry name" value="PROTEIN TONB"/>
    <property type="match status" value="1"/>
</dbReference>
<gene>
    <name evidence="11" type="ORF">GCM10023331_08490</name>
</gene>
<proteinExistence type="inferred from homology"/>
<evidence type="ECO:0000256" key="2">
    <source>
        <dbReference type="ARBA" id="ARBA00006555"/>
    </source>
</evidence>
<evidence type="ECO:0000259" key="10">
    <source>
        <dbReference type="PROSITE" id="PS52015"/>
    </source>
</evidence>
<keyword evidence="5" id="KW-0997">Cell inner membrane</keyword>
<keyword evidence="3" id="KW-0813">Transport</keyword>
<evidence type="ECO:0000256" key="7">
    <source>
        <dbReference type="ARBA" id="ARBA00022927"/>
    </source>
</evidence>
<dbReference type="Gene3D" id="3.90.930.1">
    <property type="match status" value="1"/>
</dbReference>
<keyword evidence="4" id="KW-1003">Cell membrane</keyword>
<evidence type="ECO:0000256" key="8">
    <source>
        <dbReference type="ARBA" id="ARBA00022989"/>
    </source>
</evidence>
<dbReference type="RefSeq" id="WP_345369473.1">
    <property type="nucleotide sequence ID" value="NZ_BAABJX010000017.1"/>
</dbReference>
<evidence type="ECO:0000256" key="5">
    <source>
        <dbReference type="ARBA" id="ARBA00022519"/>
    </source>
</evidence>
<name>A0ABP9D2M4_9BACT</name>
<keyword evidence="12" id="KW-1185">Reference proteome</keyword>
<keyword evidence="8" id="KW-1133">Transmembrane helix</keyword>
<keyword evidence="9" id="KW-0472">Membrane</keyword>
<accession>A0ABP9D2M4</accession>
<comment type="subcellular location">
    <subcellularLocation>
        <location evidence="1">Cell inner membrane</location>
        <topology evidence="1">Single-pass membrane protein</topology>
        <orientation evidence="1">Periplasmic side</orientation>
    </subcellularLocation>
</comment>
<dbReference type="PANTHER" id="PTHR33446">
    <property type="entry name" value="PROTEIN TONB-RELATED"/>
    <property type="match status" value="1"/>
</dbReference>
<evidence type="ECO:0000313" key="11">
    <source>
        <dbReference type="EMBL" id="GAA4826198.1"/>
    </source>
</evidence>
<keyword evidence="7" id="KW-0653">Protein transport</keyword>
<comment type="caution">
    <text evidence="11">The sequence shown here is derived from an EMBL/GenBank/DDBJ whole genome shotgun (WGS) entry which is preliminary data.</text>
</comment>
<keyword evidence="6" id="KW-0812">Transmembrane</keyword>
<comment type="similarity">
    <text evidence="2">Belongs to the TonB family.</text>
</comment>
<evidence type="ECO:0000256" key="6">
    <source>
        <dbReference type="ARBA" id="ARBA00022692"/>
    </source>
</evidence>
<dbReference type="Proteomes" id="UP001500298">
    <property type="component" value="Unassembled WGS sequence"/>
</dbReference>
<dbReference type="NCBIfam" id="TIGR01352">
    <property type="entry name" value="tonB_Cterm"/>
    <property type="match status" value="1"/>
</dbReference>
<protein>
    <recommendedName>
        <fullName evidence="10">TonB C-terminal domain-containing protein</fullName>
    </recommendedName>
</protein>
<dbReference type="Pfam" id="PF03544">
    <property type="entry name" value="TonB_C"/>
    <property type="match status" value="1"/>
</dbReference>
<dbReference type="SUPFAM" id="SSF74653">
    <property type="entry name" value="TolA/TonB C-terminal domain"/>
    <property type="match status" value="1"/>
</dbReference>
<evidence type="ECO:0000256" key="4">
    <source>
        <dbReference type="ARBA" id="ARBA00022475"/>
    </source>
</evidence>
<dbReference type="InterPro" id="IPR037682">
    <property type="entry name" value="TonB_C"/>
</dbReference>
<organism evidence="11 12">
    <name type="scientific">Algivirga pacifica</name>
    <dbReference type="NCBI Taxonomy" id="1162670"/>
    <lineage>
        <taxon>Bacteria</taxon>
        <taxon>Pseudomonadati</taxon>
        <taxon>Bacteroidota</taxon>
        <taxon>Cytophagia</taxon>
        <taxon>Cytophagales</taxon>
        <taxon>Flammeovirgaceae</taxon>
        <taxon>Algivirga</taxon>
    </lineage>
</organism>
<evidence type="ECO:0000313" key="12">
    <source>
        <dbReference type="Proteomes" id="UP001500298"/>
    </source>
</evidence>
<dbReference type="PROSITE" id="PS52015">
    <property type="entry name" value="TONB_CTD"/>
    <property type="match status" value="1"/>
</dbReference>
<dbReference type="InterPro" id="IPR051045">
    <property type="entry name" value="TonB-dependent_transducer"/>
</dbReference>
<feature type="domain" description="TonB C-terminal" evidence="10">
    <location>
        <begin position="246"/>
        <end position="337"/>
    </location>
</feature>
<evidence type="ECO:0000256" key="1">
    <source>
        <dbReference type="ARBA" id="ARBA00004383"/>
    </source>
</evidence>
<dbReference type="Gene3D" id="3.30.1150.10">
    <property type="match status" value="1"/>
</dbReference>
<evidence type="ECO:0000256" key="9">
    <source>
        <dbReference type="ARBA" id="ARBA00023136"/>
    </source>
</evidence>